<gene>
    <name evidence="2" type="ORF">CDAR_274451</name>
</gene>
<dbReference type="EMBL" id="BPLQ01006056">
    <property type="protein sequence ID" value="GIY19662.1"/>
    <property type="molecule type" value="Genomic_DNA"/>
</dbReference>
<evidence type="ECO:0008006" key="4">
    <source>
        <dbReference type="Google" id="ProtNLM"/>
    </source>
</evidence>
<accession>A0AAV4RHP5</accession>
<feature type="region of interest" description="Disordered" evidence="1">
    <location>
        <begin position="1"/>
        <end position="29"/>
    </location>
</feature>
<evidence type="ECO:0000313" key="3">
    <source>
        <dbReference type="Proteomes" id="UP001054837"/>
    </source>
</evidence>
<protein>
    <recommendedName>
        <fullName evidence="4">C2H2-type domain-containing protein</fullName>
    </recommendedName>
</protein>
<feature type="compositionally biased region" description="Basic and acidic residues" evidence="1">
    <location>
        <begin position="1"/>
        <end position="18"/>
    </location>
</feature>
<organism evidence="2 3">
    <name type="scientific">Caerostris darwini</name>
    <dbReference type="NCBI Taxonomy" id="1538125"/>
    <lineage>
        <taxon>Eukaryota</taxon>
        <taxon>Metazoa</taxon>
        <taxon>Ecdysozoa</taxon>
        <taxon>Arthropoda</taxon>
        <taxon>Chelicerata</taxon>
        <taxon>Arachnida</taxon>
        <taxon>Araneae</taxon>
        <taxon>Araneomorphae</taxon>
        <taxon>Entelegynae</taxon>
        <taxon>Araneoidea</taxon>
        <taxon>Araneidae</taxon>
        <taxon>Caerostris</taxon>
    </lineage>
</organism>
<evidence type="ECO:0000256" key="1">
    <source>
        <dbReference type="SAM" id="MobiDB-lite"/>
    </source>
</evidence>
<proteinExistence type="predicted"/>
<dbReference type="AlphaFoldDB" id="A0AAV4RHP5"/>
<comment type="caution">
    <text evidence="2">The sequence shown here is derived from an EMBL/GenBank/DDBJ whole genome shotgun (WGS) entry which is preliminary data.</text>
</comment>
<evidence type="ECO:0000313" key="2">
    <source>
        <dbReference type="EMBL" id="GIY19662.1"/>
    </source>
</evidence>
<keyword evidence="3" id="KW-1185">Reference proteome</keyword>
<dbReference type="Proteomes" id="UP001054837">
    <property type="component" value="Unassembled WGS sequence"/>
</dbReference>
<sequence>MMEGEKKGVSEYGSRDGAEENGLQGRSDSRWQVSVCELCERKIRTSSLCHGQKGFHKKQQLRNAEEAAGVISRNYRVNFSSVVNFRLPTDFVETEFFAPVD</sequence>
<name>A0AAV4RHP5_9ARAC</name>
<reference evidence="2 3" key="1">
    <citation type="submission" date="2021-06" db="EMBL/GenBank/DDBJ databases">
        <title>Caerostris darwini draft genome.</title>
        <authorList>
            <person name="Kono N."/>
            <person name="Arakawa K."/>
        </authorList>
    </citation>
    <scope>NUCLEOTIDE SEQUENCE [LARGE SCALE GENOMIC DNA]</scope>
</reference>